<gene>
    <name evidence="1" type="ORF">ANE_LOCUS14500</name>
</gene>
<sequence>MTKLPSNVLNKIASFATADGIESLKKYIRACSELNSAAFSVEALFRLIVAKHSYALYIENVRLAFNVSEIDVALYILDDVKDVIPHAKLMYIMLCFYAGRECSDVYLEFQRKFRPKQAGLMDDSPECWEEHYWLKETNGERCAMCPYFYSSRDICIIS</sequence>
<organism evidence="1 2">
    <name type="scientific">Arabis nemorensis</name>
    <dbReference type="NCBI Taxonomy" id="586526"/>
    <lineage>
        <taxon>Eukaryota</taxon>
        <taxon>Viridiplantae</taxon>
        <taxon>Streptophyta</taxon>
        <taxon>Embryophyta</taxon>
        <taxon>Tracheophyta</taxon>
        <taxon>Spermatophyta</taxon>
        <taxon>Magnoliopsida</taxon>
        <taxon>eudicotyledons</taxon>
        <taxon>Gunneridae</taxon>
        <taxon>Pentapetalae</taxon>
        <taxon>rosids</taxon>
        <taxon>malvids</taxon>
        <taxon>Brassicales</taxon>
        <taxon>Brassicaceae</taxon>
        <taxon>Arabideae</taxon>
        <taxon>Arabis</taxon>
    </lineage>
</organism>
<accession>A0A565BRR0</accession>
<comment type="caution">
    <text evidence="1">The sequence shown here is derived from an EMBL/GenBank/DDBJ whole genome shotgun (WGS) entry which is preliminary data.</text>
</comment>
<dbReference type="Proteomes" id="UP000489600">
    <property type="component" value="Unassembled WGS sequence"/>
</dbReference>
<name>A0A565BRR0_9BRAS</name>
<protein>
    <submittedName>
        <fullName evidence="1">Uncharacterized protein</fullName>
    </submittedName>
</protein>
<dbReference type="EMBL" id="CABITT030000005">
    <property type="protein sequence ID" value="VVB04056.1"/>
    <property type="molecule type" value="Genomic_DNA"/>
</dbReference>
<evidence type="ECO:0000313" key="1">
    <source>
        <dbReference type="EMBL" id="VVB04056.1"/>
    </source>
</evidence>
<evidence type="ECO:0000313" key="2">
    <source>
        <dbReference type="Proteomes" id="UP000489600"/>
    </source>
</evidence>
<dbReference type="AlphaFoldDB" id="A0A565BRR0"/>
<dbReference type="OrthoDB" id="1112868at2759"/>
<keyword evidence="2" id="KW-1185">Reference proteome</keyword>
<reference evidence="1" key="1">
    <citation type="submission" date="2019-07" db="EMBL/GenBank/DDBJ databases">
        <authorList>
            <person name="Dittberner H."/>
        </authorList>
    </citation>
    <scope>NUCLEOTIDE SEQUENCE [LARGE SCALE GENOMIC DNA]</scope>
</reference>
<proteinExistence type="predicted"/>